<dbReference type="Pfam" id="PF13499">
    <property type="entry name" value="EF-hand_7"/>
    <property type="match status" value="1"/>
</dbReference>
<feature type="domain" description="EF-hand" evidence="5">
    <location>
        <begin position="27"/>
        <end position="53"/>
    </location>
</feature>
<evidence type="ECO:0000313" key="6">
    <source>
        <dbReference type="Proteomes" id="UP000504611"/>
    </source>
</evidence>
<dbReference type="RefSeq" id="XP_010783704.1">
    <property type="nucleotide sequence ID" value="XM_010785402.1"/>
</dbReference>
<evidence type="ECO:0000256" key="1">
    <source>
        <dbReference type="ARBA" id="ARBA00022723"/>
    </source>
</evidence>
<dbReference type="InterPro" id="IPR050145">
    <property type="entry name" value="Centrin_CML-like"/>
</dbReference>
<dbReference type="FunFam" id="1.10.238.10:FF:000178">
    <property type="entry name" value="Calmodulin-2 A"/>
    <property type="match status" value="1"/>
</dbReference>
<dbReference type="OrthoDB" id="343296at2759"/>
<dbReference type="PANTHER" id="PTHR23050">
    <property type="entry name" value="CALCIUM BINDING PROTEIN"/>
    <property type="match status" value="1"/>
</dbReference>
<evidence type="ECO:0000313" key="7">
    <source>
        <dbReference type="RefSeq" id="XP_010783704.1"/>
    </source>
</evidence>
<name>A0A6I9NZZ2_9TELE</name>
<gene>
    <name evidence="7" type="primary">LOC104957749</name>
</gene>
<accession>A0A6I9NZZ2</accession>
<feature type="region of interest" description="Disordered" evidence="4">
    <location>
        <begin position="1"/>
        <end position="25"/>
    </location>
</feature>
<dbReference type="Proteomes" id="UP000504611">
    <property type="component" value="Unplaced"/>
</dbReference>
<sequence length="96" mass="10857">MASGYRKPTSSSGPRKKAVPKMELNEEQKQEIKEAFDLFDTDGTGTIDVKELKVGSWSNRDGRTCLSEMIDEADQDGDGEINEMDFMKIMKKTNLY</sequence>
<keyword evidence="6" id="KW-1185">Reference proteome</keyword>
<dbReference type="KEGG" id="ncc:104957749"/>
<dbReference type="Gene3D" id="1.10.238.10">
    <property type="entry name" value="EF-hand"/>
    <property type="match status" value="1"/>
</dbReference>
<evidence type="ECO:0000256" key="4">
    <source>
        <dbReference type="SAM" id="MobiDB-lite"/>
    </source>
</evidence>
<dbReference type="PROSITE" id="PS00018">
    <property type="entry name" value="EF_HAND_1"/>
    <property type="match status" value="2"/>
</dbReference>
<dbReference type="CDD" id="cd00051">
    <property type="entry name" value="EFh"/>
    <property type="match status" value="1"/>
</dbReference>
<proteinExistence type="predicted"/>
<dbReference type="InterPro" id="IPR018247">
    <property type="entry name" value="EF_Hand_1_Ca_BS"/>
</dbReference>
<evidence type="ECO:0000256" key="2">
    <source>
        <dbReference type="ARBA" id="ARBA00022737"/>
    </source>
</evidence>
<dbReference type="SUPFAM" id="SSF47473">
    <property type="entry name" value="EF-hand"/>
    <property type="match status" value="1"/>
</dbReference>
<evidence type="ECO:0000256" key="3">
    <source>
        <dbReference type="ARBA" id="ARBA00022837"/>
    </source>
</evidence>
<dbReference type="SMART" id="SM00054">
    <property type="entry name" value="EFh"/>
    <property type="match status" value="2"/>
</dbReference>
<protein>
    <submittedName>
        <fullName evidence="7">Centrin-1-like</fullName>
    </submittedName>
</protein>
<dbReference type="GO" id="GO:0005509">
    <property type="term" value="F:calcium ion binding"/>
    <property type="evidence" value="ECO:0007669"/>
    <property type="project" value="InterPro"/>
</dbReference>
<dbReference type="AlphaFoldDB" id="A0A6I9NZZ2"/>
<evidence type="ECO:0000259" key="5">
    <source>
        <dbReference type="PROSITE" id="PS50222"/>
    </source>
</evidence>
<dbReference type="GO" id="GO:0043226">
    <property type="term" value="C:organelle"/>
    <property type="evidence" value="ECO:0007669"/>
    <property type="project" value="UniProtKB-ARBA"/>
</dbReference>
<dbReference type="InterPro" id="IPR011992">
    <property type="entry name" value="EF-hand-dom_pair"/>
</dbReference>
<keyword evidence="3" id="KW-0106">Calcium</keyword>
<keyword evidence="1" id="KW-0479">Metal-binding</keyword>
<organism evidence="6 7">
    <name type="scientific">Notothenia coriiceps</name>
    <name type="common">black rockcod</name>
    <dbReference type="NCBI Taxonomy" id="8208"/>
    <lineage>
        <taxon>Eukaryota</taxon>
        <taxon>Metazoa</taxon>
        <taxon>Chordata</taxon>
        <taxon>Craniata</taxon>
        <taxon>Vertebrata</taxon>
        <taxon>Euteleostomi</taxon>
        <taxon>Actinopterygii</taxon>
        <taxon>Neopterygii</taxon>
        <taxon>Teleostei</taxon>
        <taxon>Neoteleostei</taxon>
        <taxon>Acanthomorphata</taxon>
        <taxon>Eupercaria</taxon>
        <taxon>Perciformes</taxon>
        <taxon>Notothenioidei</taxon>
        <taxon>Nototheniidae</taxon>
        <taxon>Notothenia</taxon>
    </lineage>
</organism>
<dbReference type="PROSITE" id="PS50222">
    <property type="entry name" value="EF_HAND_2"/>
    <property type="match status" value="2"/>
</dbReference>
<reference evidence="7" key="1">
    <citation type="submission" date="2025-08" db="UniProtKB">
        <authorList>
            <consortium name="RefSeq"/>
        </authorList>
    </citation>
    <scope>IDENTIFICATION</scope>
    <source>
        <tissue evidence="7">Muscle</tissue>
    </source>
</reference>
<dbReference type="GeneID" id="104957749"/>
<feature type="domain" description="EF-hand" evidence="5">
    <location>
        <begin position="61"/>
        <end position="96"/>
    </location>
</feature>
<keyword evidence="2" id="KW-0677">Repeat</keyword>
<dbReference type="InterPro" id="IPR002048">
    <property type="entry name" value="EF_hand_dom"/>
</dbReference>